<keyword evidence="2" id="KW-1185">Reference proteome</keyword>
<sequence length="98" mass="10967">MLAMSANEGNEDEYMLKNIKIDGFSEEQTLFCHDAINDQFVLVTSTSVKLVSLTSRKILQEWHPLLLLHCINVATANATQVLLSTKYQSPSPILSSNR</sequence>
<accession>A0ACB8Z232</accession>
<organism evidence="1 2">
    <name type="scientific">Cichorium intybus</name>
    <name type="common">Chicory</name>
    <dbReference type="NCBI Taxonomy" id="13427"/>
    <lineage>
        <taxon>Eukaryota</taxon>
        <taxon>Viridiplantae</taxon>
        <taxon>Streptophyta</taxon>
        <taxon>Embryophyta</taxon>
        <taxon>Tracheophyta</taxon>
        <taxon>Spermatophyta</taxon>
        <taxon>Magnoliopsida</taxon>
        <taxon>eudicotyledons</taxon>
        <taxon>Gunneridae</taxon>
        <taxon>Pentapetalae</taxon>
        <taxon>asterids</taxon>
        <taxon>campanulids</taxon>
        <taxon>Asterales</taxon>
        <taxon>Asteraceae</taxon>
        <taxon>Cichorioideae</taxon>
        <taxon>Cichorieae</taxon>
        <taxon>Cichoriinae</taxon>
        <taxon>Cichorium</taxon>
    </lineage>
</organism>
<reference evidence="2" key="1">
    <citation type="journal article" date="2022" name="Mol. Ecol. Resour.">
        <title>The genomes of chicory, endive, great burdock and yacon provide insights into Asteraceae palaeo-polyploidization history and plant inulin production.</title>
        <authorList>
            <person name="Fan W."/>
            <person name="Wang S."/>
            <person name="Wang H."/>
            <person name="Wang A."/>
            <person name="Jiang F."/>
            <person name="Liu H."/>
            <person name="Zhao H."/>
            <person name="Xu D."/>
            <person name="Zhang Y."/>
        </authorList>
    </citation>
    <scope>NUCLEOTIDE SEQUENCE [LARGE SCALE GENOMIC DNA]</scope>
    <source>
        <strain evidence="2">cv. Punajuju</strain>
    </source>
</reference>
<dbReference type="EMBL" id="CM042017">
    <property type="protein sequence ID" value="KAI3691516.1"/>
    <property type="molecule type" value="Genomic_DNA"/>
</dbReference>
<name>A0ACB8Z232_CICIN</name>
<comment type="caution">
    <text evidence="1">The sequence shown here is derived from an EMBL/GenBank/DDBJ whole genome shotgun (WGS) entry which is preliminary data.</text>
</comment>
<protein>
    <submittedName>
        <fullName evidence="1">Uncharacterized protein</fullName>
    </submittedName>
</protein>
<dbReference type="Proteomes" id="UP001055811">
    <property type="component" value="Linkage Group LG09"/>
</dbReference>
<proteinExistence type="predicted"/>
<gene>
    <name evidence="1" type="ORF">L2E82_49879</name>
</gene>
<evidence type="ECO:0000313" key="1">
    <source>
        <dbReference type="EMBL" id="KAI3691516.1"/>
    </source>
</evidence>
<evidence type="ECO:0000313" key="2">
    <source>
        <dbReference type="Proteomes" id="UP001055811"/>
    </source>
</evidence>
<reference evidence="1 2" key="2">
    <citation type="journal article" date="2022" name="Mol. Ecol. Resour.">
        <title>The genomes of chicory, endive, great burdock and yacon provide insights into Asteraceae paleo-polyploidization history and plant inulin production.</title>
        <authorList>
            <person name="Fan W."/>
            <person name="Wang S."/>
            <person name="Wang H."/>
            <person name="Wang A."/>
            <person name="Jiang F."/>
            <person name="Liu H."/>
            <person name="Zhao H."/>
            <person name="Xu D."/>
            <person name="Zhang Y."/>
        </authorList>
    </citation>
    <scope>NUCLEOTIDE SEQUENCE [LARGE SCALE GENOMIC DNA]</scope>
    <source>
        <strain evidence="2">cv. Punajuju</strain>
        <tissue evidence="1">Leaves</tissue>
    </source>
</reference>